<evidence type="ECO:0000259" key="2">
    <source>
        <dbReference type="Pfam" id="PF05699"/>
    </source>
</evidence>
<keyword evidence="1" id="KW-0732">Signal</keyword>
<dbReference type="InterPro" id="IPR012337">
    <property type="entry name" value="RNaseH-like_sf"/>
</dbReference>
<name>A0A1X7USM7_AMPQE</name>
<dbReference type="Pfam" id="PF05699">
    <property type="entry name" value="Dimer_Tnp_hAT"/>
    <property type="match status" value="1"/>
</dbReference>
<dbReference type="InParanoid" id="A0A1X7USM7"/>
<organism evidence="3">
    <name type="scientific">Amphimedon queenslandica</name>
    <name type="common">Sponge</name>
    <dbReference type="NCBI Taxonomy" id="400682"/>
    <lineage>
        <taxon>Eukaryota</taxon>
        <taxon>Metazoa</taxon>
        <taxon>Porifera</taxon>
        <taxon>Demospongiae</taxon>
        <taxon>Heteroscleromorpha</taxon>
        <taxon>Haplosclerida</taxon>
        <taxon>Niphatidae</taxon>
        <taxon>Amphimedon</taxon>
    </lineage>
</organism>
<protein>
    <recommendedName>
        <fullName evidence="2">HAT C-terminal dimerisation domain-containing protein</fullName>
    </recommendedName>
</protein>
<accession>A0A1X7USM7</accession>
<evidence type="ECO:0000313" key="3">
    <source>
        <dbReference type="EnsemblMetazoa" id="Aqu2.1.30656_001"/>
    </source>
</evidence>
<dbReference type="GO" id="GO:0046983">
    <property type="term" value="F:protein dimerization activity"/>
    <property type="evidence" value="ECO:0007669"/>
    <property type="project" value="InterPro"/>
</dbReference>
<feature type="chain" id="PRO_5010889201" description="HAT C-terminal dimerisation domain-containing protein" evidence="1">
    <location>
        <begin position="17"/>
        <end position="138"/>
    </location>
</feature>
<reference evidence="3" key="1">
    <citation type="submission" date="2017-05" db="UniProtKB">
        <authorList>
            <consortium name="EnsemblMetazoa"/>
        </authorList>
    </citation>
    <scope>IDENTIFICATION</scope>
</reference>
<dbReference type="EnsemblMetazoa" id="Aqu2.1.30656_001">
    <property type="protein sequence ID" value="Aqu2.1.30656_001"/>
    <property type="gene ID" value="Aqu2.1.30656"/>
</dbReference>
<dbReference type="OrthoDB" id="1607513at2759"/>
<dbReference type="InterPro" id="IPR008906">
    <property type="entry name" value="HATC_C_dom"/>
</dbReference>
<feature type="domain" description="HAT C-terminal dimerisation" evidence="2">
    <location>
        <begin position="54"/>
        <end position="133"/>
    </location>
</feature>
<feature type="signal peptide" evidence="1">
    <location>
        <begin position="1"/>
        <end position="16"/>
    </location>
</feature>
<dbReference type="PANTHER" id="PTHR47611:SF3">
    <property type="entry name" value="HAT C-TERMINAL DIMERISATION DOMAIN-CONTAINING PROTEIN"/>
    <property type="match status" value="1"/>
</dbReference>
<proteinExistence type="predicted"/>
<dbReference type="PANTHER" id="PTHR47611">
    <property type="entry name" value="HAT DIMERISATION DOMAIN, C-TERMINAL"/>
    <property type="match status" value="1"/>
</dbReference>
<sequence>MFLVVILNQIVQPTEAAAPTTKKRRTLGSLLKQHECEIGSVSPTISPEQRIQSEFSKYIDEPRHNVEDDPLKWWKIRCELYPMLTGVARKYLCAPATSTVSDRVFSKSRKIVTPAWCALKPDKVEMLVFLAKNVYRNS</sequence>
<dbReference type="SUPFAM" id="SSF53098">
    <property type="entry name" value="Ribonuclease H-like"/>
    <property type="match status" value="1"/>
</dbReference>
<dbReference type="OMA" id="QHECEIG"/>
<dbReference type="AlphaFoldDB" id="A0A1X7USM7"/>
<evidence type="ECO:0000256" key="1">
    <source>
        <dbReference type="SAM" id="SignalP"/>
    </source>
</evidence>
<dbReference type="eggNOG" id="KOG1121">
    <property type="taxonomic scope" value="Eukaryota"/>
</dbReference>